<evidence type="ECO:0000313" key="1">
    <source>
        <dbReference type="EMBL" id="KAJ5195531.1"/>
    </source>
</evidence>
<dbReference type="GeneID" id="83183332"/>
<organism evidence="1 2">
    <name type="scientific">Penicillium cinerascens</name>
    <dbReference type="NCBI Taxonomy" id="70096"/>
    <lineage>
        <taxon>Eukaryota</taxon>
        <taxon>Fungi</taxon>
        <taxon>Dikarya</taxon>
        <taxon>Ascomycota</taxon>
        <taxon>Pezizomycotina</taxon>
        <taxon>Eurotiomycetes</taxon>
        <taxon>Eurotiomycetidae</taxon>
        <taxon>Eurotiales</taxon>
        <taxon>Aspergillaceae</taxon>
        <taxon>Penicillium</taxon>
    </lineage>
</organism>
<dbReference type="RefSeq" id="XP_058306019.1">
    <property type="nucleotide sequence ID" value="XM_058456031.1"/>
</dbReference>
<keyword evidence="2" id="KW-1185">Reference proteome</keyword>
<dbReference type="Proteomes" id="UP001150904">
    <property type="component" value="Unassembled WGS sequence"/>
</dbReference>
<accession>A0A9W9JGC3</accession>
<sequence>MNLILRKQEAILMAPTGTAADNIGENTYHTSLTWYLHQPIATDGNECSCPKPPDPKDRYDCGRGTAPTSFAAYGS</sequence>
<reference evidence="1" key="1">
    <citation type="submission" date="2022-12" db="EMBL/GenBank/DDBJ databases">
        <authorList>
            <person name="Petersen C."/>
        </authorList>
    </citation>
    <scope>NUCLEOTIDE SEQUENCE</scope>
    <source>
        <strain evidence="1">IBT 15544</strain>
    </source>
</reference>
<reference evidence="1" key="2">
    <citation type="journal article" date="2023" name="IMA Fungus">
        <title>Comparative genomic study of the Penicillium genus elucidates a diverse pangenome and 15 lateral gene transfer events.</title>
        <authorList>
            <person name="Petersen C."/>
            <person name="Sorensen T."/>
            <person name="Nielsen M.R."/>
            <person name="Sondergaard T.E."/>
            <person name="Sorensen J.L."/>
            <person name="Fitzpatrick D.A."/>
            <person name="Frisvad J.C."/>
            <person name="Nielsen K.L."/>
        </authorList>
    </citation>
    <scope>NUCLEOTIDE SEQUENCE</scope>
    <source>
        <strain evidence="1">IBT 15544</strain>
    </source>
</reference>
<comment type="caution">
    <text evidence="1">The sequence shown here is derived from an EMBL/GenBank/DDBJ whole genome shotgun (WGS) entry which is preliminary data.</text>
</comment>
<dbReference type="EMBL" id="JAPQKR010000015">
    <property type="protein sequence ID" value="KAJ5195531.1"/>
    <property type="molecule type" value="Genomic_DNA"/>
</dbReference>
<protein>
    <submittedName>
        <fullName evidence="1">Uncharacterized protein</fullName>
    </submittedName>
</protein>
<dbReference type="OrthoDB" id="4365175at2759"/>
<dbReference type="AlphaFoldDB" id="A0A9W9JGC3"/>
<proteinExistence type="predicted"/>
<evidence type="ECO:0000313" key="2">
    <source>
        <dbReference type="Proteomes" id="UP001150904"/>
    </source>
</evidence>
<gene>
    <name evidence="1" type="ORF">N7498_008969</name>
</gene>
<name>A0A9W9JGC3_9EURO</name>